<evidence type="ECO:0000256" key="3">
    <source>
        <dbReference type="ARBA" id="ARBA00022989"/>
    </source>
</evidence>
<feature type="transmembrane region" description="Helical" evidence="5">
    <location>
        <begin position="280"/>
        <end position="299"/>
    </location>
</feature>
<dbReference type="PROSITE" id="PS50850">
    <property type="entry name" value="MFS"/>
    <property type="match status" value="1"/>
</dbReference>
<comment type="subcellular location">
    <subcellularLocation>
        <location evidence="1">Cell membrane</location>
        <topology evidence="1">Multi-pass membrane protein</topology>
    </subcellularLocation>
</comment>
<feature type="transmembrane region" description="Helical" evidence="5">
    <location>
        <begin position="338"/>
        <end position="358"/>
    </location>
</feature>
<dbReference type="Pfam" id="PF07690">
    <property type="entry name" value="MFS_1"/>
    <property type="match status" value="1"/>
</dbReference>
<dbReference type="Gene3D" id="1.20.1250.20">
    <property type="entry name" value="MFS general substrate transporter like domains"/>
    <property type="match status" value="2"/>
</dbReference>
<evidence type="ECO:0000313" key="8">
    <source>
        <dbReference type="Proteomes" id="UP000054686"/>
    </source>
</evidence>
<evidence type="ECO:0000256" key="5">
    <source>
        <dbReference type="SAM" id="Phobius"/>
    </source>
</evidence>
<proteinExistence type="predicted"/>
<feature type="transmembrane region" description="Helical" evidence="5">
    <location>
        <begin position="20"/>
        <end position="40"/>
    </location>
</feature>
<evidence type="ECO:0000259" key="6">
    <source>
        <dbReference type="PROSITE" id="PS50850"/>
    </source>
</evidence>
<evidence type="ECO:0000256" key="2">
    <source>
        <dbReference type="ARBA" id="ARBA00022692"/>
    </source>
</evidence>
<feature type="transmembrane region" description="Helical" evidence="5">
    <location>
        <begin position="248"/>
        <end position="268"/>
    </location>
</feature>
<feature type="transmembrane region" description="Helical" evidence="5">
    <location>
        <begin position="370"/>
        <end position="391"/>
    </location>
</feature>
<dbReference type="InterPro" id="IPR036259">
    <property type="entry name" value="MFS_trans_sf"/>
</dbReference>
<dbReference type="Proteomes" id="UP000054686">
    <property type="component" value="Unassembled WGS sequence"/>
</dbReference>
<dbReference type="OrthoDB" id="9180256at2"/>
<keyword evidence="3 5" id="KW-1133">Transmembrane helix</keyword>
<feature type="transmembrane region" description="Helical" evidence="5">
    <location>
        <begin position="168"/>
        <end position="189"/>
    </location>
</feature>
<reference evidence="7 8" key="1">
    <citation type="submission" date="2015-10" db="EMBL/GenBank/DDBJ databases">
        <title>Draft Genome of Actinomyces odontolyticus subsp. actinosynbacter strain XH001.</title>
        <authorList>
            <person name="Mclean J.S."/>
            <person name="He X."/>
        </authorList>
    </citation>
    <scope>NUCLEOTIDE SEQUENCE [LARGE SCALE GENOMIC DNA]</scope>
    <source>
        <strain evidence="7 8">XH001</strain>
    </source>
</reference>
<feature type="domain" description="Major facilitator superfamily (MFS) profile" evidence="6">
    <location>
        <begin position="215"/>
        <end position="406"/>
    </location>
</feature>
<organism evidence="7 8">
    <name type="scientific">Schaalia odontolytica</name>
    <dbReference type="NCBI Taxonomy" id="1660"/>
    <lineage>
        <taxon>Bacteria</taxon>
        <taxon>Bacillati</taxon>
        <taxon>Actinomycetota</taxon>
        <taxon>Actinomycetes</taxon>
        <taxon>Actinomycetales</taxon>
        <taxon>Actinomycetaceae</taxon>
        <taxon>Schaalia</taxon>
    </lineage>
</organism>
<dbReference type="PANTHER" id="PTHR23542:SF1">
    <property type="entry name" value="MAJOR FACILITATOR SUPERFAMILY (MFS) PROFILE DOMAIN-CONTAINING PROTEIN"/>
    <property type="match status" value="1"/>
</dbReference>
<keyword evidence="2 5" id="KW-0812">Transmembrane</keyword>
<accession>A0A0V8RYN7</accession>
<dbReference type="InterPro" id="IPR011701">
    <property type="entry name" value="MFS"/>
</dbReference>
<name>A0A0V8RYN7_9ACTO</name>
<dbReference type="GO" id="GO:0005886">
    <property type="term" value="C:plasma membrane"/>
    <property type="evidence" value="ECO:0007669"/>
    <property type="project" value="UniProtKB-SubCell"/>
</dbReference>
<feature type="transmembrane region" description="Helical" evidence="5">
    <location>
        <begin position="79"/>
        <end position="99"/>
    </location>
</feature>
<evidence type="ECO:0000256" key="4">
    <source>
        <dbReference type="ARBA" id="ARBA00023136"/>
    </source>
</evidence>
<feature type="transmembrane region" description="Helical" evidence="5">
    <location>
        <begin position="305"/>
        <end position="326"/>
    </location>
</feature>
<sequence>MLGTYLDILRYRQSWKFSAAGLVLRMPMSMVGLSTILMVRTEYGNYTLAGAVSAVNIIVMALCAPILARRVDRYGQLRVMGPAWTISVLSMSALVAAVFMHAPAWTLFIPAALAGATWGAPGALVRSRWSTILHKPGQLTTAYALESAVDEFVYIVGPVLSTVLGTAVHPATGLIISIVSLAVGGALFLSRRGSEPAIIPYDPSAPRESVIRKPVVLVMAATYIGMGMTFGAMEVSMVSFTEELGSPALGGILLALFSIGSLTAALVYGARTWRRPTWQLFVIGVIAMAIGMSLFPVAFNVWTMAIVILITGLTCAPTMTNVNVIIQKSVSPAKLTEGLTWMSTSINLGTSLGTAIAGPAIDAIGARGGLFTMAGAGWAMVLLMLIGLPALRKGTAATPKPTLPLD</sequence>
<dbReference type="PANTHER" id="PTHR23542">
    <property type="match status" value="1"/>
</dbReference>
<dbReference type="AlphaFoldDB" id="A0A0V8RYN7"/>
<evidence type="ECO:0000313" key="7">
    <source>
        <dbReference type="EMBL" id="KSW13156.1"/>
    </source>
</evidence>
<evidence type="ECO:0000256" key="1">
    <source>
        <dbReference type="ARBA" id="ARBA00004651"/>
    </source>
</evidence>
<feature type="transmembrane region" description="Helical" evidence="5">
    <location>
        <begin position="210"/>
        <end position="228"/>
    </location>
</feature>
<protein>
    <submittedName>
        <fullName evidence="7">MFS transporter</fullName>
    </submittedName>
</protein>
<dbReference type="SUPFAM" id="SSF103473">
    <property type="entry name" value="MFS general substrate transporter"/>
    <property type="match status" value="2"/>
</dbReference>
<dbReference type="GO" id="GO:0022857">
    <property type="term" value="F:transmembrane transporter activity"/>
    <property type="evidence" value="ECO:0007669"/>
    <property type="project" value="InterPro"/>
</dbReference>
<dbReference type="InterPro" id="IPR020846">
    <property type="entry name" value="MFS_dom"/>
</dbReference>
<dbReference type="EMBL" id="LLVT01000001">
    <property type="protein sequence ID" value="KSW13156.1"/>
    <property type="molecule type" value="Genomic_DNA"/>
</dbReference>
<feature type="transmembrane region" description="Helical" evidence="5">
    <location>
        <begin position="46"/>
        <end position="67"/>
    </location>
</feature>
<comment type="caution">
    <text evidence="7">The sequence shown here is derived from an EMBL/GenBank/DDBJ whole genome shotgun (WGS) entry which is preliminary data.</text>
</comment>
<gene>
    <name evidence="7" type="ORF">APY09_02010</name>
</gene>
<keyword evidence="4 5" id="KW-0472">Membrane</keyword>
<dbReference type="RefSeq" id="WP_060565931.1">
    <property type="nucleotide sequence ID" value="NZ_CP040006.1"/>
</dbReference>